<accession>A0A1E4RW13</accession>
<dbReference type="PANTHER" id="PTHR15651">
    <property type="entry name" value="ARMADILLO REPEAT-CONTAINING PROTEIN 8"/>
    <property type="match status" value="1"/>
</dbReference>
<dbReference type="RefSeq" id="XP_020068506.1">
    <property type="nucleotide sequence ID" value="XM_020216640.1"/>
</dbReference>
<evidence type="ECO:0008006" key="8">
    <source>
        <dbReference type="Google" id="ProtNLM"/>
    </source>
</evidence>
<dbReference type="PANTHER" id="PTHR15651:SF7">
    <property type="entry name" value="ARMADILLO REPEAT-CONTAINING PROTEIN 8"/>
    <property type="match status" value="1"/>
</dbReference>
<evidence type="ECO:0000256" key="2">
    <source>
        <dbReference type="ARBA" id="ARBA00004496"/>
    </source>
</evidence>
<dbReference type="GO" id="GO:0043161">
    <property type="term" value="P:proteasome-mediated ubiquitin-dependent protein catabolic process"/>
    <property type="evidence" value="ECO:0007669"/>
    <property type="project" value="TreeGrafter"/>
</dbReference>
<keyword evidence="5" id="KW-0539">Nucleus</keyword>
<dbReference type="GO" id="GO:0005737">
    <property type="term" value="C:cytoplasm"/>
    <property type="evidence" value="ECO:0007669"/>
    <property type="project" value="UniProtKB-SubCell"/>
</dbReference>
<dbReference type="EMBL" id="KV453940">
    <property type="protein sequence ID" value="ODV71467.1"/>
    <property type="molecule type" value="Genomic_DNA"/>
</dbReference>
<dbReference type="GO" id="GO:0005634">
    <property type="term" value="C:nucleus"/>
    <property type="evidence" value="ECO:0007669"/>
    <property type="project" value="UniProtKB-SubCell"/>
</dbReference>
<dbReference type="OMA" id="ISCICAT"/>
<evidence type="ECO:0000313" key="7">
    <source>
        <dbReference type="Proteomes" id="UP000094389"/>
    </source>
</evidence>
<dbReference type="InterPro" id="IPR011989">
    <property type="entry name" value="ARM-like"/>
</dbReference>
<keyword evidence="7" id="KW-1185">Reference proteome</keyword>
<dbReference type="GeneID" id="30991036"/>
<evidence type="ECO:0000256" key="5">
    <source>
        <dbReference type="ARBA" id="ARBA00023242"/>
    </source>
</evidence>
<evidence type="ECO:0000313" key="6">
    <source>
        <dbReference type="EMBL" id="ODV71467.1"/>
    </source>
</evidence>
<dbReference type="Proteomes" id="UP000094389">
    <property type="component" value="Unassembled WGS sequence"/>
</dbReference>
<dbReference type="OrthoDB" id="5559898at2759"/>
<evidence type="ECO:0000256" key="1">
    <source>
        <dbReference type="ARBA" id="ARBA00004123"/>
    </source>
</evidence>
<organism evidence="6 7">
    <name type="scientific">Cyberlindnera jadinii (strain ATCC 18201 / CBS 1600 / BCRC 20928 / JCM 3617 / NBRC 0987 / NRRL Y-1542)</name>
    <name type="common">Torula yeast</name>
    <name type="synonym">Candida utilis</name>
    <dbReference type="NCBI Taxonomy" id="983966"/>
    <lineage>
        <taxon>Eukaryota</taxon>
        <taxon>Fungi</taxon>
        <taxon>Dikarya</taxon>
        <taxon>Ascomycota</taxon>
        <taxon>Saccharomycotina</taxon>
        <taxon>Saccharomycetes</taxon>
        <taxon>Phaffomycetales</taxon>
        <taxon>Phaffomycetaceae</taxon>
        <taxon>Cyberlindnera</taxon>
    </lineage>
</organism>
<dbReference type="GO" id="GO:0034657">
    <property type="term" value="C:GID complex"/>
    <property type="evidence" value="ECO:0007669"/>
    <property type="project" value="TreeGrafter"/>
</dbReference>
<evidence type="ECO:0000256" key="3">
    <source>
        <dbReference type="ARBA" id="ARBA00022490"/>
    </source>
</evidence>
<dbReference type="SUPFAM" id="SSF48371">
    <property type="entry name" value="ARM repeat"/>
    <property type="match status" value="1"/>
</dbReference>
<evidence type="ECO:0000256" key="4">
    <source>
        <dbReference type="ARBA" id="ARBA00022737"/>
    </source>
</evidence>
<gene>
    <name evidence="6" type="ORF">CYBJADRAFT_174997</name>
</gene>
<dbReference type="InterPro" id="IPR038739">
    <property type="entry name" value="ARMC8/Vid28"/>
</dbReference>
<comment type="subcellular location">
    <subcellularLocation>
        <location evidence="2">Cytoplasm</location>
    </subcellularLocation>
    <subcellularLocation>
        <location evidence="1">Nucleus</location>
    </subcellularLocation>
</comment>
<reference evidence="6 7" key="1">
    <citation type="journal article" date="2016" name="Proc. Natl. Acad. Sci. U.S.A.">
        <title>Comparative genomics of biotechnologically important yeasts.</title>
        <authorList>
            <person name="Riley R."/>
            <person name="Haridas S."/>
            <person name="Wolfe K.H."/>
            <person name="Lopes M.R."/>
            <person name="Hittinger C.T."/>
            <person name="Goeker M."/>
            <person name="Salamov A.A."/>
            <person name="Wisecaver J.H."/>
            <person name="Long T.M."/>
            <person name="Calvey C.H."/>
            <person name="Aerts A.L."/>
            <person name="Barry K.W."/>
            <person name="Choi C."/>
            <person name="Clum A."/>
            <person name="Coughlan A.Y."/>
            <person name="Deshpande S."/>
            <person name="Douglass A.P."/>
            <person name="Hanson S.J."/>
            <person name="Klenk H.-P."/>
            <person name="LaButti K.M."/>
            <person name="Lapidus A."/>
            <person name="Lindquist E.A."/>
            <person name="Lipzen A.M."/>
            <person name="Meier-Kolthoff J.P."/>
            <person name="Ohm R.A."/>
            <person name="Otillar R.P."/>
            <person name="Pangilinan J.L."/>
            <person name="Peng Y."/>
            <person name="Rokas A."/>
            <person name="Rosa C.A."/>
            <person name="Scheuner C."/>
            <person name="Sibirny A.A."/>
            <person name="Slot J.C."/>
            <person name="Stielow J.B."/>
            <person name="Sun H."/>
            <person name="Kurtzman C.P."/>
            <person name="Blackwell M."/>
            <person name="Grigoriev I.V."/>
            <person name="Jeffries T.W."/>
        </authorList>
    </citation>
    <scope>NUCLEOTIDE SEQUENCE [LARGE SCALE GENOMIC DNA]</scope>
    <source>
        <strain evidence="7">ATCC 18201 / CBS 1600 / BCRC 20928 / JCM 3617 / NBRC 0987 / NRRL Y-1542</strain>
    </source>
</reference>
<protein>
    <recommendedName>
        <fullName evidence="8">UNC-45/Cro1/She4 central domain-containing protein</fullName>
    </recommendedName>
</protein>
<sequence length="785" mass="89681">MVSKPLRELRLSIIGDNDEKLQLLRSSEDMDYLFSVLQHAIESEDMLGKDEQLELHQVLIILYSLTLYPMAINSPRLKTELLAKLANIAIRRHSEGDGTILSLVCQVMTNVMSRFNEVHLDVYDGNSVSFVQVLYEKLVNFDIDDPYLLHILALVPHLHPLEYQGLVKPLVSALNFVAKDSLGLISSRYADLDVYIQCYDHEVLPSCLDLCANSESTVRLLSLLLFSLCHLLYQDQDLINKKDQANEVENIVDPIDGVLSKEVYFMLTCFLKGAKNYELKLSCISTLMNFSTHSRLNEQSKHANIRKLLPSLIELIKLDDEDGSHEEVHYKKQPSWLRRRYNPFYLLSKLCLQFEFVNGFLFDCNLILKFCDIIDENFIKLKFDDADEYELNKLSDVFLILSSVTSKNEVNRKAVLDDDLVNMIERVLSFHVVNLKKFDQEAIGEEEMAVSNQLALSTCYLLRSLSRSVSNLRTYLSEMDVIANMLDILQFQISKRTDVSSSILKGENLLKTVVLSICANLVLDFSPMRKKLLSCEGDKFLKILGDLLNDSQGSDENNDVDNDSILINSLYVVRHIFYHEKDLDVLNKVVSMIGYDGLINLCKHRNVKVGEQALNVLRNLTCHDSQMKAVLEALNTDDAFFQFLQQELRDKILRKENNILECLVYIIVNVSAIDEERRDLIVQHPEILRAIYDILSTTKNESLTVACLWVVINLGWLDNVQQRSGESMNFFQSMGNSSNGDPAVGGRSRVLKEMGFTLLIRRVLDETESLDVKERGSIALTNLER</sequence>
<dbReference type="Gene3D" id="1.25.10.10">
    <property type="entry name" value="Leucine-rich Repeat Variant"/>
    <property type="match status" value="2"/>
</dbReference>
<keyword evidence="3" id="KW-0963">Cytoplasm</keyword>
<dbReference type="STRING" id="983966.A0A1E4RW13"/>
<name>A0A1E4RW13_CYBJN</name>
<keyword evidence="4" id="KW-0677">Repeat</keyword>
<proteinExistence type="predicted"/>
<dbReference type="AlphaFoldDB" id="A0A1E4RW13"/>
<dbReference type="InterPro" id="IPR016024">
    <property type="entry name" value="ARM-type_fold"/>
</dbReference>